<comment type="caution">
    <text evidence="4">The sequence shown here is derived from an EMBL/GenBank/DDBJ whole genome shotgun (WGS) entry which is preliminary data.</text>
</comment>
<proteinExistence type="inferred from homology"/>
<reference evidence="4 5" key="1">
    <citation type="journal article" date="2021" name="Commun. Biol.">
        <title>The genome of Shorea leprosula (Dipterocarpaceae) highlights the ecological relevance of drought in aseasonal tropical rainforests.</title>
        <authorList>
            <person name="Ng K.K.S."/>
            <person name="Kobayashi M.J."/>
            <person name="Fawcett J.A."/>
            <person name="Hatakeyama M."/>
            <person name="Paape T."/>
            <person name="Ng C.H."/>
            <person name="Ang C.C."/>
            <person name="Tnah L.H."/>
            <person name="Lee C.T."/>
            <person name="Nishiyama T."/>
            <person name="Sese J."/>
            <person name="O'Brien M.J."/>
            <person name="Copetti D."/>
            <person name="Mohd Noor M.I."/>
            <person name="Ong R.C."/>
            <person name="Putra M."/>
            <person name="Sireger I.Z."/>
            <person name="Indrioko S."/>
            <person name="Kosugi Y."/>
            <person name="Izuno A."/>
            <person name="Isagi Y."/>
            <person name="Lee S.L."/>
            <person name="Shimizu K.K."/>
        </authorList>
    </citation>
    <scope>NUCLEOTIDE SEQUENCE [LARGE SCALE GENOMIC DNA]</scope>
    <source>
        <strain evidence="4">214</strain>
    </source>
</reference>
<feature type="repeat" description="PPR" evidence="3">
    <location>
        <begin position="78"/>
        <end position="112"/>
    </location>
</feature>
<comment type="similarity">
    <text evidence="1">Belongs to the PPR family. P subfamily.</text>
</comment>
<evidence type="ECO:0008006" key="6">
    <source>
        <dbReference type="Google" id="ProtNLM"/>
    </source>
</evidence>
<dbReference type="PANTHER" id="PTHR45717:SF6">
    <property type="entry name" value="PENTACOTRIPEPTIDE-REPEAT REGION OF PRORP DOMAIN-CONTAINING PROTEIN"/>
    <property type="match status" value="1"/>
</dbReference>
<gene>
    <name evidence="4" type="ORF">SLEP1_g9707</name>
</gene>
<dbReference type="Gene3D" id="1.25.40.10">
    <property type="entry name" value="Tetratricopeptide repeat domain"/>
    <property type="match status" value="2"/>
</dbReference>
<dbReference type="EMBL" id="BPVZ01000010">
    <property type="protein sequence ID" value="GKU96476.1"/>
    <property type="molecule type" value="Genomic_DNA"/>
</dbReference>
<protein>
    <recommendedName>
        <fullName evidence="6">Pentatricopeptide repeat-containing protein</fullName>
    </recommendedName>
</protein>
<dbReference type="Proteomes" id="UP001054252">
    <property type="component" value="Unassembled WGS sequence"/>
</dbReference>
<dbReference type="PROSITE" id="PS51375">
    <property type="entry name" value="PPR"/>
    <property type="match status" value="2"/>
</dbReference>
<evidence type="ECO:0000256" key="2">
    <source>
        <dbReference type="ARBA" id="ARBA00022737"/>
    </source>
</evidence>
<dbReference type="SUPFAM" id="SSF48452">
    <property type="entry name" value="TPR-like"/>
    <property type="match status" value="1"/>
</dbReference>
<evidence type="ECO:0000313" key="5">
    <source>
        <dbReference type="Proteomes" id="UP001054252"/>
    </source>
</evidence>
<keyword evidence="2" id="KW-0677">Repeat</keyword>
<feature type="repeat" description="PPR" evidence="3">
    <location>
        <begin position="43"/>
        <end position="77"/>
    </location>
</feature>
<dbReference type="NCBIfam" id="TIGR00756">
    <property type="entry name" value="PPR"/>
    <property type="match status" value="1"/>
</dbReference>
<evidence type="ECO:0000256" key="1">
    <source>
        <dbReference type="ARBA" id="ARBA00007626"/>
    </source>
</evidence>
<keyword evidence="5" id="KW-1185">Reference proteome</keyword>
<dbReference type="GO" id="GO:0003729">
    <property type="term" value="F:mRNA binding"/>
    <property type="evidence" value="ECO:0007669"/>
    <property type="project" value="UniProtKB-ARBA"/>
</dbReference>
<name>A0AAV5IA98_9ROSI</name>
<dbReference type="Pfam" id="PF01535">
    <property type="entry name" value="PPR"/>
    <property type="match status" value="5"/>
</dbReference>
<evidence type="ECO:0000313" key="4">
    <source>
        <dbReference type="EMBL" id="GKU96476.1"/>
    </source>
</evidence>
<sequence>MTDRQYFTLSPSDIAIRLDLIHKVHGLDHAENFFNKVSNNLKTSKIYGALLKCYVQEKSVNKAEDVMEKMRKMGVIASSFPYNWLISLYAHSGECDKIDILVQEMERKGFPQDTYTMTNRMAAYVAASNIVGMEKILNQMEDSPEFVVGWKLYSIAALGYQKVGSIEKSIKMLRKMEEMMPLRRRPTLDFLLTLYANIGEKDELLRVWKTFKPANEQMDELYCHMITSLAKLDDLEGAEKIFEEWESQCTMYDFRVLNRLLVAYCRNGLLEKAELAVTKAVEGRTPYASTWNILAMGYMEQKQIAKAVEMLKKAMSVARGGWRPHPTTLTVACLDYLVEKGDVEVVDDIIRFFKNSGPLTRDIYHRLLRSFIKAEKSVSEVLDQMKMDGFDTDEETEKIIKTGSS</sequence>
<organism evidence="4 5">
    <name type="scientific">Rubroshorea leprosula</name>
    <dbReference type="NCBI Taxonomy" id="152421"/>
    <lineage>
        <taxon>Eukaryota</taxon>
        <taxon>Viridiplantae</taxon>
        <taxon>Streptophyta</taxon>
        <taxon>Embryophyta</taxon>
        <taxon>Tracheophyta</taxon>
        <taxon>Spermatophyta</taxon>
        <taxon>Magnoliopsida</taxon>
        <taxon>eudicotyledons</taxon>
        <taxon>Gunneridae</taxon>
        <taxon>Pentapetalae</taxon>
        <taxon>rosids</taxon>
        <taxon>malvids</taxon>
        <taxon>Malvales</taxon>
        <taxon>Dipterocarpaceae</taxon>
        <taxon>Rubroshorea</taxon>
    </lineage>
</organism>
<dbReference type="InterPro" id="IPR011990">
    <property type="entry name" value="TPR-like_helical_dom_sf"/>
</dbReference>
<dbReference type="InterPro" id="IPR002885">
    <property type="entry name" value="PPR_rpt"/>
</dbReference>
<dbReference type="AlphaFoldDB" id="A0AAV5IA98"/>
<dbReference type="GO" id="GO:0005739">
    <property type="term" value="C:mitochondrion"/>
    <property type="evidence" value="ECO:0007669"/>
    <property type="project" value="TreeGrafter"/>
</dbReference>
<dbReference type="PANTHER" id="PTHR45717">
    <property type="entry name" value="OS12G0527900 PROTEIN"/>
    <property type="match status" value="1"/>
</dbReference>
<evidence type="ECO:0000256" key="3">
    <source>
        <dbReference type="PROSITE-ProRule" id="PRU00708"/>
    </source>
</evidence>
<accession>A0AAV5IA98</accession>